<dbReference type="KEGG" id="sng:SNE_A06970"/>
<dbReference type="InterPro" id="IPR011990">
    <property type="entry name" value="TPR-like_helical_dom_sf"/>
</dbReference>
<dbReference type="HOGENOM" id="CLU_388775_0_0_0"/>
<evidence type="ECO:0000256" key="2">
    <source>
        <dbReference type="SAM" id="Coils"/>
    </source>
</evidence>
<gene>
    <name evidence="5" type="ordered locus">SNE_A06970</name>
</gene>
<name>F8L759_SIMNZ</name>
<reference evidence="5 6" key="2">
    <citation type="journal article" date="2011" name="Mol. Biol. Evol.">
        <title>Unity in variety--the pan-genome of the Chlamydiae.</title>
        <authorList>
            <person name="Collingro A."/>
            <person name="Tischler P."/>
            <person name="Weinmaier T."/>
            <person name="Penz T."/>
            <person name="Heinz E."/>
            <person name="Brunham R.C."/>
            <person name="Read T.D."/>
            <person name="Bavoil P.M."/>
            <person name="Sachse K."/>
            <person name="Kahane S."/>
            <person name="Friedman M.G."/>
            <person name="Rattei T."/>
            <person name="Myers G.S."/>
            <person name="Horn M."/>
        </authorList>
    </citation>
    <scope>NUCLEOTIDE SEQUENCE [LARGE SCALE GENOMIC DNA]</scope>
    <source>
        <strain evidence="6">ATCC VR-1471 / Z</strain>
    </source>
</reference>
<feature type="region of interest" description="Disordered" evidence="3">
    <location>
        <begin position="655"/>
        <end position="689"/>
    </location>
</feature>
<dbReference type="OrthoDB" id="518237at2"/>
<accession>F8L759</accession>
<sequence>MKRILLCLLFLQSTLIADWSDRFSSNVPCEKYFVCPYHCGSWGTTGAREVEWQFILTLWELHRLSAASQNEDFCFSKPTHFDDPWYQNIFNENLLITSNAVNCSERLNWNIEHHDEDGAHQGKTFHWTYYTDFGSGERHEDWGSHQFDNLENAIGTLESVAFQEEMIFFGHIEEVYSHEFKLIEIENSECESLLRNNKINLQKQLDFIEKCELEDPSYTSSFAEKRVNNFTKNISKYEKQLAENKKRLVKLEKEYASKSAAYTEFHPYFSAQLQKVKDTYLNIFTHCIEEHEAPSALYTRSQIHFLDGYFMDCLADLSRLLEITSLETLKEKTEEDLLLRKGQLQTQLGLFDEAIQTLTSCIRENPKNKESYFERAVAYFEKGNFELSIADFLQADYKPKPTIGTVGLDFCAGLISGICISAGDTTIHFIPSMLSSISGLAHGLWAFACDPTDVSVQMYHACRALIDFLTDHSTLEVIQTLVPEVKELMHNSKTLSERRKGELIGSIIGRYGTDFLLFAGIGKGVKVFHDLQRANRFLTLEKMAKDASKWTTLEEIHQAWWKKTKSTLDQIKVAEESKLSHALGSAFKNECLSELQVRKILHHCGYKTFPRPKGIPQNWKIMISEKGGGMKYRLESVGKGGKTVVHAEVRIMPGNPISSNPLQQQPYAKHSVHGKSIDKNGKFVDASSPSSHIPLQDYDFEKLSRAVPYG</sequence>
<reference key="1">
    <citation type="journal article" date="2011" name="Mol. Biol. Evol.">
        <title>Unity in variety -- the pan-genome of the Chlamydiae.</title>
        <authorList>
            <person name="Collingro A."/>
            <person name="Tischler P."/>
            <person name="Weinmaier T."/>
            <person name="Penz T."/>
            <person name="Heinz E."/>
            <person name="Brunham R.C."/>
            <person name="Read T.D."/>
            <person name="Bavoil P.M."/>
            <person name="Sachse K."/>
            <person name="Kahane S."/>
            <person name="Friedman M.G."/>
            <person name="Rattei T."/>
            <person name="Myers G.S.A."/>
            <person name="Horn M."/>
        </authorList>
    </citation>
    <scope>NUCLEOTIDE SEQUENCE</scope>
    <source>
        <strain>Z</strain>
    </source>
</reference>
<feature type="chain" id="PRO_5003379241" evidence="4">
    <location>
        <begin position="18"/>
        <end position="710"/>
    </location>
</feature>
<dbReference type="eggNOG" id="COG0457">
    <property type="taxonomic scope" value="Bacteria"/>
</dbReference>
<dbReference type="InterPro" id="IPR019734">
    <property type="entry name" value="TPR_rpt"/>
</dbReference>
<organism evidence="5 6">
    <name type="scientific">Simkania negevensis (strain ATCC VR-1471 / DSM 27360 / Z)</name>
    <dbReference type="NCBI Taxonomy" id="331113"/>
    <lineage>
        <taxon>Bacteria</taxon>
        <taxon>Pseudomonadati</taxon>
        <taxon>Chlamydiota</taxon>
        <taxon>Chlamydiia</taxon>
        <taxon>Parachlamydiales</taxon>
        <taxon>Simkaniaceae</taxon>
        <taxon>Simkania</taxon>
    </lineage>
</organism>
<evidence type="ECO:0000313" key="5">
    <source>
        <dbReference type="EMBL" id="CCB88574.1"/>
    </source>
</evidence>
<dbReference type="STRING" id="331113.SNE_A06970"/>
<dbReference type="SUPFAM" id="SSF48452">
    <property type="entry name" value="TPR-like"/>
    <property type="match status" value="1"/>
</dbReference>
<dbReference type="Pfam" id="PF13181">
    <property type="entry name" value="TPR_8"/>
    <property type="match status" value="2"/>
</dbReference>
<evidence type="ECO:0000256" key="1">
    <source>
        <dbReference type="PROSITE-ProRule" id="PRU00339"/>
    </source>
</evidence>
<evidence type="ECO:0000256" key="4">
    <source>
        <dbReference type="SAM" id="SignalP"/>
    </source>
</evidence>
<proteinExistence type="predicted"/>
<feature type="coiled-coil region" evidence="2">
    <location>
        <begin position="220"/>
        <end position="261"/>
    </location>
</feature>
<keyword evidence="6" id="KW-1185">Reference proteome</keyword>
<dbReference type="Proteomes" id="UP000000496">
    <property type="component" value="Chromosome gsn.131"/>
</dbReference>
<feature type="compositionally biased region" description="Polar residues" evidence="3">
    <location>
        <begin position="656"/>
        <end position="666"/>
    </location>
</feature>
<dbReference type="Gene3D" id="1.25.40.10">
    <property type="entry name" value="Tetratricopeptide repeat domain"/>
    <property type="match status" value="1"/>
</dbReference>
<dbReference type="PROSITE" id="PS50005">
    <property type="entry name" value="TPR"/>
    <property type="match status" value="1"/>
</dbReference>
<feature type="signal peptide" evidence="4">
    <location>
        <begin position="1"/>
        <end position="17"/>
    </location>
</feature>
<dbReference type="RefSeq" id="WP_013943041.1">
    <property type="nucleotide sequence ID" value="NC_015713.1"/>
</dbReference>
<feature type="repeat" description="TPR" evidence="1">
    <location>
        <begin position="335"/>
        <end position="368"/>
    </location>
</feature>
<dbReference type="SMART" id="SM00028">
    <property type="entry name" value="TPR"/>
    <property type="match status" value="2"/>
</dbReference>
<evidence type="ECO:0000256" key="3">
    <source>
        <dbReference type="SAM" id="MobiDB-lite"/>
    </source>
</evidence>
<keyword evidence="2" id="KW-0175">Coiled coil</keyword>
<evidence type="ECO:0000313" key="6">
    <source>
        <dbReference type="Proteomes" id="UP000000496"/>
    </source>
</evidence>
<keyword evidence="4" id="KW-0732">Signal</keyword>
<dbReference type="EMBL" id="FR872582">
    <property type="protein sequence ID" value="CCB88574.1"/>
    <property type="molecule type" value="Genomic_DNA"/>
</dbReference>
<dbReference type="AlphaFoldDB" id="F8L759"/>
<protein>
    <submittedName>
        <fullName evidence="5">Uncharacterized protein</fullName>
    </submittedName>
</protein>
<keyword evidence="1" id="KW-0802">TPR repeat</keyword>